<dbReference type="SMART" id="SM01057">
    <property type="entry name" value="Carb_anhydrase"/>
    <property type="match status" value="1"/>
</dbReference>
<dbReference type="InterPro" id="IPR017441">
    <property type="entry name" value="Protein_kinase_ATP_BS"/>
</dbReference>
<evidence type="ECO:0000259" key="12">
    <source>
        <dbReference type="PROSITE" id="PS51144"/>
    </source>
</evidence>
<dbReference type="GO" id="GO:0007094">
    <property type="term" value="P:mitotic spindle assembly checkpoint signaling"/>
    <property type="evidence" value="ECO:0007669"/>
    <property type="project" value="InterPro"/>
</dbReference>
<keyword evidence="5" id="KW-0418">Kinase</keyword>
<dbReference type="PROSITE" id="PS00107">
    <property type="entry name" value="PROTEIN_KINASE_ATP"/>
    <property type="match status" value="1"/>
</dbReference>
<dbReference type="InterPro" id="IPR036398">
    <property type="entry name" value="CA_dom_sf"/>
</dbReference>
<dbReference type="Proteomes" id="UP000077202">
    <property type="component" value="Unassembled WGS sequence"/>
</dbReference>
<evidence type="ECO:0000313" key="14">
    <source>
        <dbReference type="EMBL" id="OAE22242.1"/>
    </source>
</evidence>
<accession>A0A176VPJ8</accession>
<feature type="domain" description="Protein kinase" evidence="11">
    <location>
        <begin position="1023"/>
        <end position="1305"/>
    </location>
</feature>
<feature type="binding site" evidence="9">
    <location>
        <position position="1057"/>
    </location>
    <ligand>
        <name>ATP</name>
        <dbReference type="ChEBI" id="CHEBI:30616"/>
    </ligand>
</feature>
<evidence type="ECO:0000256" key="10">
    <source>
        <dbReference type="SAM" id="MobiDB-lite"/>
    </source>
</evidence>
<reference evidence="14" key="1">
    <citation type="submission" date="2016-03" db="EMBL/GenBank/DDBJ databases">
        <title>Mechanisms controlling the formation of the plant cell surface in tip-growing cells are functionally conserved among land plants.</title>
        <authorList>
            <person name="Honkanen S."/>
            <person name="Jones V.A."/>
            <person name="Morieri G."/>
            <person name="Champion C."/>
            <person name="Hetherington A.J."/>
            <person name="Kelly S."/>
            <person name="Saint-Marcoux D."/>
            <person name="Proust H."/>
            <person name="Prescott H."/>
            <person name="Dolan L."/>
        </authorList>
    </citation>
    <scope>NUCLEOTIDE SEQUENCE [LARGE SCALE GENOMIC DNA]</scope>
    <source>
        <tissue evidence="14">Whole gametophyte</tissue>
    </source>
</reference>
<evidence type="ECO:0000256" key="9">
    <source>
        <dbReference type="PROSITE-ProRule" id="PRU10141"/>
    </source>
</evidence>
<dbReference type="GO" id="GO:0004672">
    <property type="term" value="F:protein kinase activity"/>
    <property type="evidence" value="ECO:0007669"/>
    <property type="project" value="InterPro"/>
</dbReference>
<dbReference type="PANTHER" id="PTHR14030">
    <property type="entry name" value="MITOTIC CHECKPOINT SERINE/THREONINE-PROTEIN KINASE BUB1"/>
    <property type="match status" value="1"/>
</dbReference>
<dbReference type="Pfam" id="PF00069">
    <property type="entry name" value="Pkinase"/>
    <property type="match status" value="1"/>
</dbReference>
<feature type="region of interest" description="Disordered" evidence="10">
    <location>
        <begin position="192"/>
        <end position="230"/>
    </location>
</feature>
<dbReference type="InterPro" id="IPR015661">
    <property type="entry name" value="Bub1/Mad3"/>
</dbReference>
<protein>
    <recommendedName>
        <fullName evidence="16">Protein kinase domain-containing protein</fullName>
    </recommendedName>
</protein>
<keyword evidence="6" id="KW-0995">Kinetochore</keyword>
<evidence type="ECO:0008006" key="16">
    <source>
        <dbReference type="Google" id="ProtNLM"/>
    </source>
</evidence>
<keyword evidence="15" id="KW-1185">Reference proteome</keyword>
<dbReference type="GO" id="GO:0005524">
    <property type="term" value="F:ATP binding"/>
    <property type="evidence" value="ECO:0007669"/>
    <property type="project" value="UniProtKB-UniRule"/>
</dbReference>
<evidence type="ECO:0000256" key="4">
    <source>
        <dbReference type="ARBA" id="ARBA00022741"/>
    </source>
</evidence>
<feature type="compositionally biased region" description="Polar residues" evidence="10">
    <location>
        <begin position="478"/>
        <end position="494"/>
    </location>
</feature>
<dbReference type="GO" id="GO:0000776">
    <property type="term" value="C:kinetochore"/>
    <property type="evidence" value="ECO:0007669"/>
    <property type="project" value="UniProtKB-KW"/>
</dbReference>
<evidence type="ECO:0000259" key="11">
    <source>
        <dbReference type="PROSITE" id="PS50011"/>
    </source>
</evidence>
<dbReference type="Gene3D" id="1.10.510.10">
    <property type="entry name" value="Transferase(Phosphotransferase) domain 1"/>
    <property type="match status" value="2"/>
</dbReference>
<dbReference type="FunFam" id="1.25.40.430:FF:000003">
    <property type="entry name" value="Checkpoint serine/threonine-protein kinase BUB1"/>
    <property type="match status" value="1"/>
</dbReference>
<comment type="caution">
    <text evidence="14">The sequence shown here is derived from an EMBL/GenBank/DDBJ whole genome shotgun (WGS) entry which is preliminary data.</text>
</comment>
<dbReference type="SMART" id="SM00220">
    <property type="entry name" value="S_TKc"/>
    <property type="match status" value="1"/>
</dbReference>
<evidence type="ECO:0000256" key="8">
    <source>
        <dbReference type="ARBA" id="ARBA00023328"/>
    </source>
</evidence>
<keyword evidence="7 9" id="KW-0067">ATP-binding</keyword>
<dbReference type="InterPro" id="IPR000719">
    <property type="entry name" value="Prot_kinase_dom"/>
</dbReference>
<dbReference type="PROSITE" id="PS50011">
    <property type="entry name" value="PROTEIN_KINASE_DOM"/>
    <property type="match status" value="1"/>
</dbReference>
<dbReference type="Pfam" id="PF08311">
    <property type="entry name" value="Mad3_BUB1_I"/>
    <property type="match status" value="1"/>
</dbReference>
<keyword evidence="2" id="KW-0158">Chromosome</keyword>
<feature type="domain" description="Alpha-carbonic anhydrase" evidence="12">
    <location>
        <begin position="1324"/>
        <end position="1556"/>
    </location>
</feature>
<evidence type="ECO:0000256" key="1">
    <source>
        <dbReference type="ARBA" id="ARBA00004629"/>
    </source>
</evidence>
<dbReference type="PROSITE" id="PS00108">
    <property type="entry name" value="PROTEIN_KINASE_ST"/>
    <property type="match status" value="1"/>
</dbReference>
<keyword evidence="3" id="KW-0808">Transferase</keyword>
<comment type="subcellular location">
    <subcellularLocation>
        <location evidence="1">Chromosome</location>
        <location evidence="1">Centromere</location>
        <location evidence="1">Kinetochore</location>
    </subcellularLocation>
</comment>
<dbReference type="SUPFAM" id="SSF56112">
    <property type="entry name" value="Protein kinase-like (PK-like)"/>
    <property type="match status" value="1"/>
</dbReference>
<dbReference type="InterPro" id="IPR001148">
    <property type="entry name" value="CA_dom"/>
</dbReference>
<evidence type="ECO:0000313" key="15">
    <source>
        <dbReference type="Proteomes" id="UP000077202"/>
    </source>
</evidence>
<dbReference type="PROSITE" id="PS51489">
    <property type="entry name" value="BUB1_N"/>
    <property type="match status" value="1"/>
</dbReference>
<feature type="region of interest" description="Disordered" evidence="10">
    <location>
        <begin position="539"/>
        <end position="578"/>
    </location>
</feature>
<dbReference type="PROSITE" id="PS51144">
    <property type="entry name" value="ALPHA_CA_2"/>
    <property type="match status" value="1"/>
</dbReference>
<gene>
    <name evidence="14" type="ORF">AXG93_412s1310</name>
</gene>
<evidence type="ECO:0000256" key="6">
    <source>
        <dbReference type="ARBA" id="ARBA00022838"/>
    </source>
</evidence>
<feature type="compositionally biased region" description="Polar residues" evidence="10">
    <location>
        <begin position="504"/>
        <end position="515"/>
    </location>
</feature>
<dbReference type="Gene3D" id="1.25.40.430">
    <property type="match status" value="1"/>
</dbReference>
<feature type="compositionally biased region" description="Polar residues" evidence="10">
    <location>
        <begin position="197"/>
        <end position="206"/>
    </location>
</feature>
<feature type="compositionally biased region" description="Polar residues" evidence="10">
    <location>
        <begin position="543"/>
        <end position="556"/>
    </location>
</feature>
<dbReference type="SMART" id="SM00777">
    <property type="entry name" value="Mad3_BUB1_I"/>
    <property type="match status" value="1"/>
</dbReference>
<feature type="compositionally biased region" description="Polar residues" evidence="10">
    <location>
        <begin position="566"/>
        <end position="578"/>
    </location>
</feature>
<organism evidence="14 15">
    <name type="scientific">Marchantia polymorpha subsp. ruderalis</name>
    <dbReference type="NCBI Taxonomy" id="1480154"/>
    <lineage>
        <taxon>Eukaryota</taxon>
        <taxon>Viridiplantae</taxon>
        <taxon>Streptophyta</taxon>
        <taxon>Embryophyta</taxon>
        <taxon>Marchantiophyta</taxon>
        <taxon>Marchantiopsida</taxon>
        <taxon>Marchantiidae</taxon>
        <taxon>Marchantiales</taxon>
        <taxon>Marchantiaceae</taxon>
        <taxon>Marchantia</taxon>
    </lineage>
</organism>
<dbReference type="Gene3D" id="3.10.200.10">
    <property type="entry name" value="Alpha carbonic anhydrase"/>
    <property type="match status" value="1"/>
</dbReference>
<evidence type="ECO:0000256" key="3">
    <source>
        <dbReference type="ARBA" id="ARBA00022679"/>
    </source>
</evidence>
<dbReference type="InterPro" id="IPR011009">
    <property type="entry name" value="Kinase-like_dom_sf"/>
</dbReference>
<dbReference type="SUPFAM" id="SSF51069">
    <property type="entry name" value="Carbonic anhydrase"/>
    <property type="match status" value="1"/>
</dbReference>
<proteinExistence type="predicted"/>
<dbReference type="InterPro" id="IPR013212">
    <property type="entry name" value="Mad3/Bub1_I"/>
</dbReference>
<sequence>MEWELSKENVQPMKSGRNVEVLNDALKAKVEGHARVNIFETQRRQMLDAIENYAGDDPLQPWIRCIKWVKDAFPAGGAQSELLKLLEGCTRQFHKDELYRNDVRYLRVWVQYADCCTDPSDVFAFLEANEIGQTFALFYEAYATSMEVRRNFKKADEIYRLGISRHAQPLGRLENMYKNFLSRMVRRGERKIREEQQQISSGSFSENEAPFRAFGPTSHFSGTSEQHYFRERGRQSLMQPPHPRGNKPKTAKLSIFVDPEFESSRNNSTQDLPGEDPGLSSNQSAAWWHLPAEADRIKENVQQPTKWTDAKIKQKHPFSQGQQSGLEVYVDEQFSEVNSLRDHSKPGKPAPPPILKLRLEDMQSMKRTSPRLKGSFLDFASAAVGSASNSVESPGVLAVQEACNLPKPHLPSVLAYDTHMINENGEEKSFEEVRLKLWREFHKGLMDLDQVDNLEVPREEESLQFLSGAQDSDRPVQSEGQVTIKSSPCTSIPSTPMLVETDTDTVQSVRDSSPKNGDIILDDEKCPGGSDRLDYLVDPPANGSATTGMNSTIVSEQRTEEGYSQLEGSSGRLSRASTSFSMQGDETIAIKRFADEIIVLGTDPRVNSIDTGSHHGLVDPTINTKECVADILDMFNKPLESDNLRSKSRVSKDSKKRTSKSGGFQIFVDDDLQVERHMEPCKNEKRVKCPSSKFSVAGENKLSGFQVYMDEDLGGKRPVSFKGNAKSSINLSKKSEPESGKFQIYEDENFAVQPARPKQSQRKTVSKLSTIQSKDFQVFVDDEFCDLTPGQNGKCGENQKLSDENAENWKIVDNEDMIDKRLKAKSVEKRATKSTSRSSIDLGVCVDEEFRDLSLSSRLSEEQGFDICPEKYLDSSRAKENAGEIYQVEEASITVEGSSPVLAGICLDQVLERETAAQLKTSERLGSTAINSLCVTNIAETVPITPAVHVEEEEDSDAAPSLENVDPWDESTIKGLLSRIHSSLSNYEGFFESETKYSGPLPTSSLRASNGRNKDIHLGNNTYRLTGCIGEGAFAHVFEAEDADDDFFDDPPKVALKFQKPACPWEFYIYRQLDRRISEEDDVVNAYLAEHLHMEEAMCMFYTIELLRMLEVLHSVGIIHGDIKPDNFLMRDIDDSIKVEDWAPDHPGCWKSQGLCLIDWGRSIDTTLFPDGTEFLGDCKTDSFRCPEMLERRPWTFQVDTFGLCGVVHCLLHQSYMQVEKVKTADGQCLYRPKAAFKRYWNVKLWKELFDNLLNVKDFYDREVLIRLRKSFENHLVENNMGKKLKGSVSPQSRFDTLNLAHASRSMSATEDDYPVNKHDDPQDRFDYSLGPYGPDNWGRLRSDWHLCKDGLNQSPMVMEPNMMILDPDMGPLRAVYKTANATIVNVGRSVQVWWPGAGNLVIGNVTYYIKDIDFHTPSEHTLGLFNERFPLEMHMVHRTRNREKVAVIAILFNFGDEDRFLAQFFDRLPPLSAKGQMFPLGELSPRYLTVPLGQHYGRYYGSETHPPCNEDILWTIVHVEGHTISMQQLVKLKMVLESDNARPLQRGNGRKYHFL</sequence>
<dbReference type="InterPro" id="IPR008271">
    <property type="entry name" value="Ser/Thr_kinase_AS"/>
</dbReference>
<evidence type="ECO:0000256" key="5">
    <source>
        <dbReference type="ARBA" id="ARBA00022777"/>
    </source>
</evidence>
<dbReference type="PANTHER" id="PTHR14030:SF4">
    <property type="entry name" value="BUB1 KINASE, ISOFORM A-RELATED"/>
    <property type="match status" value="1"/>
</dbReference>
<dbReference type="GO" id="GO:0032991">
    <property type="term" value="C:protein-containing complex"/>
    <property type="evidence" value="ECO:0007669"/>
    <property type="project" value="UniProtKB-ARBA"/>
</dbReference>
<dbReference type="Pfam" id="PF00194">
    <property type="entry name" value="Carb_anhydrase"/>
    <property type="match status" value="1"/>
</dbReference>
<feature type="region of interest" description="Disordered" evidence="10">
    <location>
        <begin position="466"/>
        <end position="524"/>
    </location>
</feature>
<name>A0A176VPJ8_MARPO</name>
<dbReference type="GO" id="GO:0051754">
    <property type="term" value="P:meiotic sister chromatid cohesion, centromeric"/>
    <property type="evidence" value="ECO:0007669"/>
    <property type="project" value="TreeGrafter"/>
</dbReference>
<dbReference type="EMBL" id="LVLJ01003247">
    <property type="protein sequence ID" value="OAE22242.1"/>
    <property type="molecule type" value="Genomic_DNA"/>
</dbReference>
<feature type="region of interest" description="Disordered" evidence="10">
    <location>
        <begin position="261"/>
        <end position="282"/>
    </location>
</feature>
<dbReference type="CDD" id="cd03124">
    <property type="entry name" value="alpha_CA_prokaryotic_like"/>
    <property type="match status" value="1"/>
</dbReference>
<evidence type="ECO:0000256" key="2">
    <source>
        <dbReference type="ARBA" id="ARBA00022454"/>
    </source>
</evidence>
<keyword evidence="8" id="KW-0137">Centromere</keyword>
<evidence type="ECO:0000256" key="7">
    <source>
        <dbReference type="ARBA" id="ARBA00022840"/>
    </source>
</evidence>
<keyword evidence="4 9" id="KW-0547">Nucleotide-binding</keyword>
<feature type="domain" description="BUB1 N-terminal" evidence="13">
    <location>
        <begin position="46"/>
        <end position="208"/>
    </location>
</feature>
<dbReference type="InterPro" id="IPR041891">
    <property type="entry name" value="Alpha_CA_prokaryot-like"/>
</dbReference>
<evidence type="ECO:0000259" key="13">
    <source>
        <dbReference type="PROSITE" id="PS51489"/>
    </source>
</evidence>